<dbReference type="InterPro" id="IPR040079">
    <property type="entry name" value="Glutathione_S-Trfase"/>
</dbReference>
<feature type="domain" description="GST N-terminal" evidence="3">
    <location>
        <begin position="1"/>
        <end position="80"/>
    </location>
</feature>
<sequence length="213" mass="24933">MKIYGRTTSFNVQKVLWLMDELKIHYEHIELGGKFGGLDDEKFAALTPIKKVPLLIDGQKIIWESHTILRYLASKYGRDHWYSDDPYQRSQYERWMDWSHTSFQPSFMKVFWGFYRTPESKRNMDEVNAAVSECVACLNILEETLKESDFISGPTITLADICAGAVLYRLTTQGVTIDIPTRVLGWYESLKIREGYKKWIMSDFSELRGRETF</sequence>
<evidence type="ECO:0000256" key="2">
    <source>
        <dbReference type="ARBA" id="ARBA00022679"/>
    </source>
</evidence>
<organism evidence="5 6">
    <name type="scientific">Veronia pacifica</name>
    <dbReference type="NCBI Taxonomy" id="1080227"/>
    <lineage>
        <taxon>Bacteria</taxon>
        <taxon>Pseudomonadati</taxon>
        <taxon>Pseudomonadota</taxon>
        <taxon>Gammaproteobacteria</taxon>
        <taxon>Vibrionales</taxon>
        <taxon>Vibrionaceae</taxon>
        <taxon>Veronia</taxon>
    </lineage>
</organism>
<dbReference type="CDD" id="cd03047">
    <property type="entry name" value="GST_N_2"/>
    <property type="match status" value="1"/>
</dbReference>
<reference evidence="5 6" key="1">
    <citation type="submission" date="2016-05" db="EMBL/GenBank/DDBJ databases">
        <title>Genomic Taxonomy of the Vibrionaceae.</title>
        <authorList>
            <person name="Gomez-Gil B."/>
            <person name="Enciso-Ibarra J."/>
        </authorList>
    </citation>
    <scope>NUCLEOTIDE SEQUENCE [LARGE SCALE GENOMIC DNA]</scope>
    <source>
        <strain evidence="5 6">CAIM 1920</strain>
    </source>
</reference>
<dbReference type="PANTHER" id="PTHR44051:SF19">
    <property type="entry name" value="DISULFIDE-BOND OXIDOREDUCTASE YFCG"/>
    <property type="match status" value="1"/>
</dbReference>
<protein>
    <submittedName>
        <fullName evidence="5">Glutathione S-transferase</fullName>
    </submittedName>
</protein>
<feature type="domain" description="GST C-terminal" evidence="4">
    <location>
        <begin position="85"/>
        <end position="213"/>
    </location>
</feature>
<dbReference type="AlphaFoldDB" id="A0A1C3EIB0"/>
<dbReference type="InterPro" id="IPR036282">
    <property type="entry name" value="Glutathione-S-Trfase_C_sf"/>
</dbReference>
<dbReference type="PANTHER" id="PTHR44051">
    <property type="entry name" value="GLUTATHIONE S-TRANSFERASE-RELATED"/>
    <property type="match status" value="1"/>
</dbReference>
<gene>
    <name evidence="5" type="ORF">A8L45_11795</name>
</gene>
<comment type="caution">
    <text evidence="5">The sequence shown here is derived from an EMBL/GenBank/DDBJ whole genome shotgun (WGS) entry which is preliminary data.</text>
</comment>
<dbReference type="STRING" id="1080227.A8L45_11795"/>
<name>A0A1C3EIB0_9GAMM</name>
<dbReference type="Gene3D" id="1.20.1050.10">
    <property type="match status" value="1"/>
</dbReference>
<dbReference type="InterPro" id="IPR004045">
    <property type="entry name" value="Glutathione_S-Trfase_N"/>
</dbReference>
<evidence type="ECO:0000259" key="4">
    <source>
        <dbReference type="PROSITE" id="PS50405"/>
    </source>
</evidence>
<dbReference type="OrthoDB" id="9797500at2"/>
<dbReference type="Gene3D" id="3.40.30.10">
    <property type="entry name" value="Glutaredoxin"/>
    <property type="match status" value="1"/>
</dbReference>
<accession>A0A1C3EIB0</accession>
<keyword evidence="2 5" id="KW-0808">Transferase</keyword>
<dbReference type="RefSeq" id="WP_068902482.1">
    <property type="nucleotide sequence ID" value="NZ_JBHUIF010000015.1"/>
</dbReference>
<dbReference type="GO" id="GO:0016740">
    <property type="term" value="F:transferase activity"/>
    <property type="evidence" value="ECO:0007669"/>
    <property type="project" value="UniProtKB-KW"/>
</dbReference>
<dbReference type="SUPFAM" id="SSF47616">
    <property type="entry name" value="GST C-terminal domain-like"/>
    <property type="match status" value="1"/>
</dbReference>
<dbReference type="Pfam" id="PF02798">
    <property type="entry name" value="GST_N"/>
    <property type="match status" value="1"/>
</dbReference>
<evidence type="ECO:0000313" key="5">
    <source>
        <dbReference type="EMBL" id="ODA32975.1"/>
    </source>
</evidence>
<dbReference type="InterPro" id="IPR036249">
    <property type="entry name" value="Thioredoxin-like_sf"/>
</dbReference>
<dbReference type="Pfam" id="PF13410">
    <property type="entry name" value="GST_C_2"/>
    <property type="match status" value="1"/>
</dbReference>
<keyword evidence="6" id="KW-1185">Reference proteome</keyword>
<dbReference type="Proteomes" id="UP000094936">
    <property type="component" value="Unassembled WGS sequence"/>
</dbReference>
<evidence type="ECO:0000259" key="3">
    <source>
        <dbReference type="PROSITE" id="PS50404"/>
    </source>
</evidence>
<comment type="similarity">
    <text evidence="1">Belongs to the GST superfamily.</text>
</comment>
<dbReference type="SUPFAM" id="SSF52833">
    <property type="entry name" value="Thioredoxin-like"/>
    <property type="match status" value="1"/>
</dbReference>
<proteinExistence type="inferred from homology"/>
<dbReference type="SFLD" id="SFLDS00019">
    <property type="entry name" value="Glutathione_Transferase_(cytos"/>
    <property type="match status" value="1"/>
</dbReference>
<dbReference type="EMBL" id="LYBM01000020">
    <property type="protein sequence ID" value="ODA32975.1"/>
    <property type="molecule type" value="Genomic_DNA"/>
</dbReference>
<dbReference type="SFLD" id="SFLDG01150">
    <property type="entry name" value="Main.1:_Beta-like"/>
    <property type="match status" value="1"/>
</dbReference>
<dbReference type="SFLD" id="SFLDG00358">
    <property type="entry name" value="Main_(cytGST)"/>
    <property type="match status" value="1"/>
</dbReference>
<dbReference type="FunFam" id="3.40.30.10:FF:000039">
    <property type="entry name" value="Glutathione S-transferase domain"/>
    <property type="match status" value="1"/>
</dbReference>
<evidence type="ECO:0000256" key="1">
    <source>
        <dbReference type="ARBA" id="ARBA00007409"/>
    </source>
</evidence>
<evidence type="ECO:0000313" key="6">
    <source>
        <dbReference type="Proteomes" id="UP000094936"/>
    </source>
</evidence>
<dbReference type="PROSITE" id="PS50404">
    <property type="entry name" value="GST_NTER"/>
    <property type="match status" value="1"/>
</dbReference>
<dbReference type="PROSITE" id="PS50405">
    <property type="entry name" value="GST_CTER"/>
    <property type="match status" value="1"/>
</dbReference>
<dbReference type="InterPro" id="IPR010987">
    <property type="entry name" value="Glutathione-S-Trfase_C-like"/>
</dbReference>